<sequence>SPAFKGLTTSNGIIKDNKDIVNILANHYEKHFEQPIYDLNNPYYIECINAYKEIENGPNLPLQKIEYNEVLKQWKSLASKKSLDSTNTSAYLLKNLP</sequence>
<evidence type="ECO:0000313" key="1">
    <source>
        <dbReference type="EMBL" id="CAF2072914.1"/>
    </source>
</evidence>
<comment type="caution">
    <text evidence="1">The sequence shown here is derived from an EMBL/GenBank/DDBJ whole genome shotgun (WGS) entry which is preliminary data.</text>
</comment>
<dbReference type="Proteomes" id="UP000663824">
    <property type="component" value="Unassembled WGS sequence"/>
</dbReference>
<reference evidence="1" key="1">
    <citation type="submission" date="2021-02" db="EMBL/GenBank/DDBJ databases">
        <authorList>
            <person name="Nowell W R."/>
        </authorList>
    </citation>
    <scope>NUCLEOTIDE SEQUENCE</scope>
</reference>
<name>A0A816RBL1_9BILA</name>
<feature type="non-terminal residue" evidence="1">
    <location>
        <position position="97"/>
    </location>
</feature>
<dbReference type="EMBL" id="CAJNRE010008422">
    <property type="protein sequence ID" value="CAF2072914.1"/>
    <property type="molecule type" value="Genomic_DNA"/>
</dbReference>
<dbReference type="AlphaFoldDB" id="A0A816RBL1"/>
<protein>
    <submittedName>
        <fullName evidence="1">Uncharacterized protein</fullName>
    </submittedName>
</protein>
<gene>
    <name evidence="1" type="ORF">MBJ925_LOCUS17043</name>
</gene>
<organism evidence="1 2">
    <name type="scientific">Rotaria magnacalcarata</name>
    <dbReference type="NCBI Taxonomy" id="392030"/>
    <lineage>
        <taxon>Eukaryota</taxon>
        <taxon>Metazoa</taxon>
        <taxon>Spiralia</taxon>
        <taxon>Gnathifera</taxon>
        <taxon>Rotifera</taxon>
        <taxon>Eurotatoria</taxon>
        <taxon>Bdelloidea</taxon>
        <taxon>Philodinida</taxon>
        <taxon>Philodinidae</taxon>
        <taxon>Rotaria</taxon>
    </lineage>
</organism>
<evidence type="ECO:0000313" key="2">
    <source>
        <dbReference type="Proteomes" id="UP000663824"/>
    </source>
</evidence>
<proteinExistence type="predicted"/>
<accession>A0A816RBL1</accession>
<feature type="non-terminal residue" evidence="1">
    <location>
        <position position="1"/>
    </location>
</feature>